<dbReference type="AlphaFoldDB" id="A0A5A5T665"/>
<dbReference type="RefSeq" id="WP_149399886.1">
    <property type="nucleotide sequence ID" value="NZ_BIXY01000003.1"/>
</dbReference>
<dbReference type="InterPro" id="IPR016181">
    <property type="entry name" value="Acyl_CoA_acyltransferase"/>
</dbReference>
<dbReference type="SUPFAM" id="SSF55729">
    <property type="entry name" value="Acyl-CoA N-acyltransferases (Nat)"/>
    <property type="match status" value="1"/>
</dbReference>
<proteinExistence type="predicted"/>
<evidence type="ECO:0000313" key="2">
    <source>
        <dbReference type="Proteomes" id="UP000322530"/>
    </source>
</evidence>
<dbReference type="Gene3D" id="3.40.630.30">
    <property type="match status" value="1"/>
</dbReference>
<dbReference type="Proteomes" id="UP000322530">
    <property type="component" value="Unassembled WGS sequence"/>
</dbReference>
<evidence type="ECO:0000313" key="1">
    <source>
        <dbReference type="EMBL" id="GCF06872.1"/>
    </source>
</evidence>
<keyword evidence="2" id="KW-1185">Reference proteome</keyword>
<dbReference type="OrthoDB" id="154279at2"/>
<protein>
    <submittedName>
        <fullName evidence="1">Uncharacterized protein</fullName>
    </submittedName>
</protein>
<name>A0A5A5T665_9CHLR</name>
<dbReference type="EMBL" id="BIXY01000003">
    <property type="protein sequence ID" value="GCF06872.1"/>
    <property type="molecule type" value="Genomic_DNA"/>
</dbReference>
<gene>
    <name evidence="1" type="ORF">KDI_04360</name>
</gene>
<reference evidence="1 2" key="1">
    <citation type="submission" date="2019-01" db="EMBL/GenBank/DDBJ databases">
        <title>Draft genome sequence of Dictyobacter sp. Uno17.</title>
        <authorList>
            <person name="Wang C.M."/>
            <person name="Zheng Y."/>
            <person name="Sakai Y."/>
            <person name="Abe K."/>
            <person name="Yokota A."/>
            <person name="Yabe S."/>
        </authorList>
    </citation>
    <scope>NUCLEOTIDE SEQUENCE [LARGE SCALE GENOMIC DNA]</scope>
    <source>
        <strain evidence="1 2">Uno17</strain>
    </source>
</reference>
<sequence>MPRMQPPKGYIRSKEVQDILNVSPAMIREYVSKGKIKHLVPGGRTHGFYLESDVRKLANELEIFLNLEEETETSSFTTATATDIPGYIALNRELFTERHHQFVYNEDDIALSEKWIKWITKNPEIIHVLKRDDEIIGTTTTLPTKPNSEKFKKVLLEDVSILLGDPDLSTEDIEEYEPGKPVQLYLAEIGIKPSLNKDLRSKYGAKLISKFMDTIIDLGKRGVIIDNILAVGATKSGIRLLQHFGLSEVISPRPDTRIFTINMKESGSPLINQYKQALREYQENYLDKQKENAK</sequence>
<accession>A0A5A5T665</accession>
<comment type="caution">
    <text evidence="1">The sequence shown here is derived from an EMBL/GenBank/DDBJ whole genome shotgun (WGS) entry which is preliminary data.</text>
</comment>
<organism evidence="1 2">
    <name type="scientific">Dictyobacter arantiisoli</name>
    <dbReference type="NCBI Taxonomy" id="2014874"/>
    <lineage>
        <taxon>Bacteria</taxon>
        <taxon>Bacillati</taxon>
        <taxon>Chloroflexota</taxon>
        <taxon>Ktedonobacteria</taxon>
        <taxon>Ktedonobacterales</taxon>
        <taxon>Dictyobacteraceae</taxon>
        <taxon>Dictyobacter</taxon>
    </lineage>
</organism>